<evidence type="ECO:0000313" key="2">
    <source>
        <dbReference type="EMBL" id="MCQ8184279.1"/>
    </source>
</evidence>
<comment type="caution">
    <text evidence="2">The sequence shown here is derived from an EMBL/GenBank/DDBJ whole genome shotgun (WGS) entry which is preliminary data.</text>
</comment>
<dbReference type="PANTHER" id="PTHR37422:SF13">
    <property type="entry name" value="LIPOPOLYSACCHARIDE BIOSYNTHESIS PROTEIN PA4999-RELATED"/>
    <property type="match status" value="1"/>
</dbReference>
<feature type="transmembrane region" description="Helical" evidence="1">
    <location>
        <begin position="160"/>
        <end position="177"/>
    </location>
</feature>
<reference evidence="2" key="1">
    <citation type="submission" date="2022-07" db="EMBL/GenBank/DDBJ databases">
        <title>Parvularcula maris sp. nov., an algicidal bacterium isolated from seawater.</title>
        <authorList>
            <person name="Li F."/>
        </authorList>
    </citation>
    <scope>NUCLEOTIDE SEQUENCE</scope>
    <source>
        <strain evidence="2">BGMRC 0090</strain>
    </source>
</reference>
<dbReference type="RefSeq" id="WP_256618084.1">
    <property type="nucleotide sequence ID" value="NZ_JANIBC010000001.1"/>
</dbReference>
<feature type="transmembrane region" description="Helical" evidence="1">
    <location>
        <begin position="224"/>
        <end position="246"/>
    </location>
</feature>
<feature type="transmembrane region" description="Helical" evidence="1">
    <location>
        <begin position="322"/>
        <end position="342"/>
    </location>
</feature>
<feature type="transmembrane region" description="Helical" evidence="1">
    <location>
        <begin position="58"/>
        <end position="77"/>
    </location>
</feature>
<feature type="transmembrane region" description="Helical" evidence="1">
    <location>
        <begin position="89"/>
        <end position="106"/>
    </location>
</feature>
<keyword evidence="3" id="KW-1185">Reference proteome</keyword>
<protein>
    <recommendedName>
        <fullName evidence="4">O-antigen ligase family protein</fullName>
    </recommendedName>
</protein>
<proteinExistence type="predicted"/>
<dbReference type="AlphaFoldDB" id="A0A9X2L6Y0"/>
<keyword evidence="1" id="KW-1133">Transmembrane helix</keyword>
<keyword evidence="1" id="KW-0812">Transmembrane</keyword>
<evidence type="ECO:0000313" key="3">
    <source>
        <dbReference type="Proteomes" id="UP001142610"/>
    </source>
</evidence>
<feature type="transmembrane region" description="Helical" evidence="1">
    <location>
        <begin position="118"/>
        <end position="140"/>
    </location>
</feature>
<dbReference type="PANTHER" id="PTHR37422">
    <property type="entry name" value="TEICHURONIC ACID BIOSYNTHESIS PROTEIN TUAE"/>
    <property type="match status" value="1"/>
</dbReference>
<organism evidence="2 3">
    <name type="scientific">Parvularcula maris</name>
    <dbReference type="NCBI Taxonomy" id="2965077"/>
    <lineage>
        <taxon>Bacteria</taxon>
        <taxon>Pseudomonadati</taxon>
        <taxon>Pseudomonadota</taxon>
        <taxon>Alphaproteobacteria</taxon>
        <taxon>Parvularculales</taxon>
        <taxon>Parvularculaceae</taxon>
        <taxon>Parvularcula</taxon>
    </lineage>
</organism>
<sequence length="399" mass="42574">MAVAKKGAALIAAALLPLVLVLSFRNMWAVYLIAVLPWLVVHFRSGGARLIELVTRTAPGRLLTICLLLATASLAWTSGKGGDEAIVELYVLVFVAGITLSAASMPREASGQGDVPRLLSIGTLIGLLLLAFEGATGSLIRQSLPPEQEPVRDMSDTGHGFALALILLPPAMLWLSGRTRLPWPFWATALIAGAGGVLSIMVVNALAFAAGLITMLCAAGRRRWPLGMAAALGVFAVLTPLFYLMFSPPPEVIVSLPILDSAAHRLLIGRTLMDLWQEGNMLFGEGVRSVYALTESAATVTLASGMEVKTVSSHAHNIFVQFLYEFGLVGYLLFVAGGAFVFRAIWKAKLSSRTETAIAGLLAITLVYALSHMDLYSIHVWCGIAFSTMSIMLQARSLP</sequence>
<name>A0A9X2L6Y0_9PROT</name>
<accession>A0A9X2L6Y0</accession>
<feature type="transmembrane region" description="Helical" evidence="1">
    <location>
        <begin position="183"/>
        <end position="212"/>
    </location>
</feature>
<dbReference type="EMBL" id="JANIBC010000001">
    <property type="protein sequence ID" value="MCQ8184279.1"/>
    <property type="molecule type" value="Genomic_DNA"/>
</dbReference>
<evidence type="ECO:0008006" key="4">
    <source>
        <dbReference type="Google" id="ProtNLM"/>
    </source>
</evidence>
<dbReference type="InterPro" id="IPR051533">
    <property type="entry name" value="WaaL-like"/>
</dbReference>
<dbReference type="Proteomes" id="UP001142610">
    <property type="component" value="Unassembled WGS sequence"/>
</dbReference>
<gene>
    <name evidence="2" type="ORF">NOG11_02660</name>
</gene>
<keyword evidence="1" id="KW-0472">Membrane</keyword>
<evidence type="ECO:0000256" key="1">
    <source>
        <dbReference type="SAM" id="Phobius"/>
    </source>
</evidence>
<feature type="transmembrane region" description="Helical" evidence="1">
    <location>
        <begin position="354"/>
        <end position="370"/>
    </location>
</feature>